<keyword evidence="10" id="KW-1185">Reference proteome</keyword>
<dbReference type="Proteomes" id="UP001140949">
    <property type="component" value="Unassembled WGS sequence"/>
</dbReference>
<feature type="domain" description="Iron-related transcription factor 3 bHLH" evidence="8">
    <location>
        <begin position="88"/>
        <end position="135"/>
    </location>
</feature>
<evidence type="ECO:0000256" key="3">
    <source>
        <dbReference type="ARBA" id="ARBA00023125"/>
    </source>
</evidence>
<feature type="region of interest" description="Disordered" evidence="7">
    <location>
        <begin position="208"/>
        <end position="265"/>
    </location>
</feature>
<name>A0AAX6EB22_IRIPA</name>
<evidence type="ECO:0000256" key="7">
    <source>
        <dbReference type="SAM" id="MobiDB-lite"/>
    </source>
</evidence>
<accession>A0AAX6EB22</accession>
<dbReference type="InterPro" id="IPR057075">
    <property type="entry name" value="bHLH_IRO3"/>
</dbReference>
<gene>
    <name evidence="9" type="ORF">M6B38_198920</name>
</gene>
<evidence type="ECO:0000256" key="1">
    <source>
        <dbReference type="ARBA" id="ARBA00005510"/>
    </source>
</evidence>
<evidence type="ECO:0000259" key="8">
    <source>
        <dbReference type="Pfam" id="PF23177"/>
    </source>
</evidence>
<reference evidence="9" key="2">
    <citation type="submission" date="2023-04" db="EMBL/GenBank/DDBJ databases">
        <authorList>
            <person name="Bruccoleri R.E."/>
            <person name="Oakeley E.J."/>
            <person name="Faust A.-M."/>
            <person name="Dessus-Babus S."/>
            <person name="Altorfer M."/>
            <person name="Burckhardt D."/>
            <person name="Oertli M."/>
            <person name="Naumann U."/>
            <person name="Petersen F."/>
            <person name="Wong J."/>
        </authorList>
    </citation>
    <scope>NUCLEOTIDE SEQUENCE</scope>
    <source>
        <strain evidence="9">GSM-AAB239-AS_SAM_17_03QT</strain>
        <tissue evidence="9">Leaf</tissue>
    </source>
</reference>
<keyword evidence="6" id="KW-0175">Coiled coil</keyword>
<evidence type="ECO:0000256" key="2">
    <source>
        <dbReference type="ARBA" id="ARBA00023015"/>
    </source>
</evidence>
<evidence type="ECO:0000313" key="10">
    <source>
        <dbReference type="Proteomes" id="UP001140949"/>
    </source>
</evidence>
<evidence type="ECO:0000256" key="6">
    <source>
        <dbReference type="SAM" id="Coils"/>
    </source>
</evidence>
<dbReference type="PANTHER" id="PTHR47075">
    <property type="entry name" value="TRANSCRIPTION FACTOR BHLH47"/>
    <property type="match status" value="1"/>
</dbReference>
<keyword evidence="3" id="KW-0238">DNA-binding</keyword>
<organism evidence="9 10">
    <name type="scientific">Iris pallida</name>
    <name type="common">Sweet iris</name>
    <dbReference type="NCBI Taxonomy" id="29817"/>
    <lineage>
        <taxon>Eukaryota</taxon>
        <taxon>Viridiplantae</taxon>
        <taxon>Streptophyta</taxon>
        <taxon>Embryophyta</taxon>
        <taxon>Tracheophyta</taxon>
        <taxon>Spermatophyta</taxon>
        <taxon>Magnoliopsida</taxon>
        <taxon>Liliopsida</taxon>
        <taxon>Asparagales</taxon>
        <taxon>Iridaceae</taxon>
        <taxon>Iridoideae</taxon>
        <taxon>Irideae</taxon>
        <taxon>Iris</taxon>
    </lineage>
</organism>
<feature type="region of interest" description="Disordered" evidence="7">
    <location>
        <begin position="1"/>
        <end position="28"/>
    </location>
</feature>
<comment type="caution">
    <text evidence="9">The sequence shown here is derived from an EMBL/GenBank/DDBJ whole genome shotgun (WGS) entry which is preliminary data.</text>
</comment>
<keyword evidence="2" id="KW-0805">Transcription regulation</keyword>
<dbReference type="GO" id="GO:0003677">
    <property type="term" value="F:DNA binding"/>
    <property type="evidence" value="ECO:0007669"/>
    <property type="project" value="UniProtKB-KW"/>
</dbReference>
<dbReference type="InterPro" id="IPR036638">
    <property type="entry name" value="HLH_DNA-bd_sf"/>
</dbReference>
<dbReference type="Pfam" id="PF23177">
    <property type="entry name" value="bHLH_IRO3"/>
    <property type="match status" value="2"/>
</dbReference>
<dbReference type="GO" id="GO:0046983">
    <property type="term" value="F:protein dimerization activity"/>
    <property type="evidence" value="ECO:0007669"/>
    <property type="project" value="InterPro"/>
</dbReference>
<feature type="domain" description="Iron-related transcription factor 3 bHLH" evidence="8">
    <location>
        <begin position="25"/>
        <end position="55"/>
    </location>
</feature>
<comment type="similarity">
    <text evidence="1">Belongs to the bHLH protein family.</text>
</comment>
<dbReference type="PANTHER" id="PTHR47075:SF9">
    <property type="entry name" value="TRANSCRIPTION FACTOR BHLH47"/>
    <property type="match status" value="1"/>
</dbReference>
<feature type="coiled-coil region" evidence="6">
    <location>
        <begin position="100"/>
        <end position="155"/>
    </location>
</feature>
<dbReference type="EMBL" id="JANAVB010038219">
    <property type="protein sequence ID" value="KAJ6801238.1"/>
    <property type="molecule type" value="Genomic_DNA"/>
</dbReference>
<protein>
    <submittedName>
        <fullName evidence="9">Transcription factor bHLH47-like</fullName>
    </submittedName>
</protein>
<evidence type="ECO:0000256" key="5">
    <source>
        <dbReference type="ARBA" id="ARBA00023242"/>
    </source>
</evidence>
<sequence>MVHEGNVMAGEPVVGSLPNKKNQLKVPKKLHKAEREKLKRDQLNELFVSLGYALDEKENAWMFLYSLSYRKNHISIHKQKLQSIAETEPARQNNGKASILSDATRLLRDLILQVESLRKENVALVTESRYVTVEKNELKDENTTLGADVARLQDELRERLQCGPVRHDRRTDTSLATLPEATGMPPPVAQPPVTSMYIVPLHQDLQAFPQPSIDLSPPKPPTQVMRPHARYPMPSDSWPLQILSRNQHSGSSSSNSGDEEGLGNA</sequence>
<evidence type="ECO:0000313" key="9">
    <source>
        <dbReference type="EMBL" id="KAJ6801238.1"/>
    </source>
</evidence>
<keyword evidence="5" id="KW-0539">Nucleus</keyword>
<dbReference type="AlphaFoldDB" id="A0AAX6EB22"/>
<proteinExistence type="inferred from homology"/>
<reference evidence="9" key="1">
    <citation type="journal article" date="2023" name="GigaByte">
        <title>Genome assembly of the bearded iris, Iris pallida Lam.</title>
        <authorList>
            <person name="Bruccoleri R.E."/>
            <person name="Oakeley E.J."/>
            <person name="Faust A.M.E."/>
            <person name="Altorfer M."/>
            <person name="Dessus-Babus S."/>
            <person name="Burckhardt D."/>
            <person name="Oertli M."/>
            <person name="Naumann U."/>
            <person name="Petersen F."/>
            <person name="Wong J."/>
        </authorList>
    </citation>
    <scope>NUCLEOTIDE SEQUENCE</scope>
    <source>
        <strain evidence="9">GSM-AAB239-AS_SAM_17_03QT</strain>
    </source>
</reference>
<dbReference type="SUPFAM" id="SSF47459">
    <property type="entry name" value="HLH, helix-loop-helix DNA-binding domain"/>
    <property type="match status" value="1"/>
</dbReference>
<evidence type="ECO:0000256" key="4">
    <source>
        <dbReference type="ARBA" id="ARBA00023163"/>
    </source>
</evidence>
<keyword evidence="4" id="KW-0804">Transcription</keyword>